<dbReference type="PROSITE" id="PS50937">
    <property type="entry name" value="HTH_MERR_2"/>
    <property type="match status" value="1"/>
</dbReference>
<evidence type="ECO:0000259" key="2">
    <source>
        <dbReference type="PROSITE" id="PS50937"/>
    </source>
</evidence>
<dbReference type="AlphaFoldDB" id="D2BJP2"/>
<proteinExistence type="predicted"/>
<dbReference type="GO" id="GO:0003700">
    <property type="term" value="F:DNA-binding transcription factor activity"/>
    <property type="evidence" value="ECO:0007669"/>
    <property type="project" value="InterPro"/>
</dbReference>
<organism evidence="3 4">
    <name type="scientific">Dehalococcoides mccartyi (strain VS)</name>
    <dbReference type="NCBI Taxonomy" id="311424"/>
    <lineage>
        <taxon>Bacteria</taxon>
        <taxon>Bacillati</taxon>
        <taxon>Chloroflexota</taxon>
        <taxon>Dehalococcoidia</taxon>
        <taxon>Dehalococcoidales</taxon>
        <taxon>Dehalococcoidaceae</taxon>
        <taxon>Dehalococcoides</taxon>
    </lineage>
</organism>
<sequence length="243" mass="27716">MHYRVVKMRKSDINKQGLLRISEVAKATGVSLPTIHYYTREGLLFPSLKTAHNMAYYSPDCVKDILLIKELQSNKFLPLSVIKIILQARRDGQDIEHVAEMESVLGDIFQPTLDETKSGSISLAELVSVSGLTETDIKELVAKGVIFASETEKGPVFEGIDMRIAQIAKRLFTFGLKPADFEIYRQYMEIIRSEFKTMHEIIHHLPNHEVISLKELFKLASDFKGCLAIKIYRQEARHLQEHS</sequence>
<feature type="domain" description="HTH merR-type" evidence="2">
    <location>
        <begin position="18"/>
        <end position="88"/>
    </location>
</feature>
<dbReference type="Gene3D" id="1.10.1660.10">
    <property type="match status" value="2"/>
</dbReference>
<dbReference type="Pfam" id="PF13411">
    <property type="entry name" value="MerR_1"/>
    <property type="match status" value="1"/>
</dbReference>
<evidence type="ECO:0000313" key="3">
    <source>
        <dbReference type="EMBL" id="ACZ62542.1"/>
    </source>
</evidence>
<accession>D2BJP2</accession>
<dbReference type="InterPro" id="IPR047057">
    <property type="entry name" value="MerR_fam"/>
</dbReference>
<evidence type="ECO:0000256" key="1">
    <source>
        <dbReference type="ARBA" id="ARBA00023125"/>
    </source>
</evidence>
<dbReference type="InterPro" id="IPR009061">
    <property type="entry name" value="DNA-bd_dom_put_sf"/>
</dbReference>
<gene>
    <name evidence="3" type="ordered locus">DhcVS_1444</name>
</gene>
<reference evidence="3 4" key="1">
    <citation type="journal article" date="2009" name="PLoS Genet.">
        <title>Localized plasticity in the streamlined genomes of vinyl chloride respiring Dehalococcoides.</title>
        <authorList>
            <person name="McMurdie P.J."/>
            <person name="Behrens S.F."/>
            <person name="Muller J.A."/>
            <person name="Goke J."/>
            <person name="Ritalahti K.M."/>
            <person name="Wagner R."/>
            <person name="Goltsman E."/>
            <person name="Lapidus A."/>
            <person name="Holmes S."/>
            <person name="Loffler F.E."/>
            <person name="Spormann A.M."/>
        </authorList>
    </citation>
    <scope>NUCLEOTIDE SEQUENCE [LARGE SCALE GENOMIC DNA]</scope>
    <source>
        <strain evidence="3 4">VS</strain>
    </source>
</reference>
<keyword evidence="1" id="KW-0238">DNA-binding</keyword>
<dbReference type="InterPro" id="IPR000551">
    <property type="entry name" value="MerR-type_HTH_dom"/>
</dbReference>
<dbReference type="SUPFAM" id="SSF46955">
    <property type="entry name" value="Putative DNA-binding domain"/>
    <property type="match status" value="1"/>
</dbReference>
<protein>
    <submittedName>
        <fullName evidence="3">Transcriptional regulator, MerR family</fullName>
    </submittedName>
</protein>
<dbReference type="HOGENOM" id="CLU_101367_0_0_0"/>
<dbReference type="KEGG" id="dev:DhcVS_1444"/>
<dbReference type="Proteomes" id="UP000002506">
    <property type="component" value="Chromosome"/>
</dbReference>
<dbReference type="EMBL" id="CP001827">
    <property type="protein sequence ID" value="ACZ62542.1"/>
    <property type="molecule type" value="Genomic_DNA"/>
</dbReference>
<dbReference type="PANTHER" id="PTHR30204">
    <property type="entry name" value="REDOX-CYCLING DRUG-SENSING TRANSCRIPTIONAL ACTIVATOR SOXR"/>
    <property type="match status" value="1"/>
</dbReference>
<dbReference type="PANTHER" id="PTHR30204:SF97">
    <property type="entry name" value="MERR FAMILY REGULATORY PROTEIN"/>
    <property type="match status" value="1"/>
</dbReference>
<dbReference type="GO" id="GO:0003677">
    <property type="term" value="F:DNA binding"/>
    <property type="evidence" value="ECO:0007669"/>
    <property type="project" value="UniProtKB-KW"/>
</dbReference>
<dbReference type="eggNOG" id="COG0789">
    <property type="taxonomic scope" value="Bacteria"/>
</dbReference>
<evidence type="ECO:0000313" key="4">
    <source>
        <dbReference type="Proteomes" id="UP000002506"/>
    </source>
</evidence>
<name>D2BJP2_DEHMV</name>
<dbReference type="SMART" id="SM00422">
    <property type="entry name" value="HTH_MERR"/>
    <property type="match status" value="1"/>
</dbReference>